<feature type="compositionally biased region" description="Basic residues" evidence="9">
    <location>
        <begin position="53"/>
        <end position="66"/>
    </location>
</feature>
<dbReference type="Pfam" id="PF04144">
    <property type="entry name" value="SCAMP"/>
    <property type="match status" value="1"/>
</dbReference>
<feature type="transmembrane region" description="Helical" evidence="7">
    <location>
        <begin position="322"/>
        <end position="345"/>
    </location>
</feature>
<keyword evidence="6 7" id="KW-0968">Cytoplasmic vesicle</keyword>
<evidence type="ECO:0000256" key="6">
    <source>
        <dbReference type="ARBA" id="ARBA00023329"/>
    </source>
</evidence>
<evidence type="ECO:0000313" key="10">
    <source>
        <dbReference type="EMBL" id="OAE27286.1"/>
    </source>
</evidence>
<evidence type="ECO:0000256" key="3">
    <source>
        <dbReference type="ARBA" id="ARBA00022692"/>
    </source>
</evidence>
<dbReference type="InterPro" id="IPR007273">
    <property type="entry name" value="SCAMP"/>
</dbReference>
<keyword evidence="3 7" id="KW-0812">Transmembrane</keyword>
<evidence type="ECO:0000256" key="1">
    <source>
        <dbReference type="ARBA" id="ARBA00004003"/>
    </source>
</evidence>
<protein>
    <recommendedName>
        <fullName evidence="7">Secretory carrier-associated membrane protein</fullName>
        <shortName evidence="7">Secretory carrier membrane protein</shortName>
    </recommendedName>
</protein>
<evidence type="ECO:0000256" key="9">
    <source>
        <dbReference type="SAM" id="MobiDB-lite"/>
    </source>
</evidence>
<keyword evidence="7" id="KW-0813">Transport</keyword>
<keyword evidence="5 7" id="KW-0472">Membrane</keyword>
<comment type="subcellular location">
    <subcellularLocation>
        <location evidence="7">Cell membrane</location>
        <topology evidence="7">Multi-pass membrane protein</topology>
    </subcellularLocation>
    <subcellularLocation>
        <location evidence="7">Cytoplasmic vesicle</location>
        <location evidence="7">Secretory vesicle membrane</location>
        <topology evidence="7">Multi-pass membrane protein</topology>
    </subcellularLocation>
</comment>
<evidence type="ECO:0000256" key="7">
    <source>
        <dbReference type="RuleBase" id="RU363122"/>
    </source>
</evidence>
<accession>A0A176W508</accession>
<dbReference type="GO" id="GO:0015031">
    <property type="term" value="P:protein transport"/>
    <property type="evidence" value="ECO:0007669"/>
    <property type="project" value="InterPro"/>
</dbReference>
<reference evidence="10" key="1">
    <citation type="submission" date="2016-03" db="EMBL/GenBank/DDBJ databases">
        <title>Mechanisms controlling the formation of the plant cell surface in tip-growing cells are functionally conserved among land plants.</title>
        <authorList>
            <person name="Honkanen S."/>
            <person name="Jones V.A."/>
            <person name="Morieri G."/>
            <person name="Champion C."/>
            <person name="Hetherington A.J."/>
            <person name="Kelly S."/>
            <person name="Saint-Marcoux D."/>
            <person name="Proust H."/>
            <person name="Prescott H."/>
            <person name="Dolan L."/>
        </authorList>
    </citation>
    <scope>NUCLEOTIDE SEQUENCE [LARGE SCALE GENOMIC DNA]</scope>
    <source>
        <tissue evidence="10">Whole gametophyte</tissue>
    </source>
</reference>
<feature type="coiled-coil region" evidence="8">
    <location>
        <begin position="138"/>
        <end position="172"/>
    </location>
</feature>
<dbReference type="AlphaFoldDB" id="A0A176W508"/>
<organism evidence="10 11">
    <name type="scientific">Marchantia polymorpha subsp. ruderalis</name>
    <dbReference type="NCBI Taxonomy" id="1480154"/>
    <lineage>
        <taxon>Eukaryota</taxon>
        <taxon>Viridiplantae</taxon>
        <taxon>Streptophyta</taxon>
        <taxon>Embryophyta</taxon>
        <taxon>Marchantiophyta</taxon>
        <taxon>Marchantiopsida</taxon>
        <taxon>Marchantiidae</taxon>
        <taxon>Marchantiales</taxon>
        <taxon>Marchantiaceae</taxon>
        <taxon>Marchantia</taxon>
    </lineage>
</organism>
<comment type="similarity">
    <text evidence="2 7">Belongs to the SCAMP family.</text>
</comment>
<name>A0A176W508_MARPO</name>
<dbReference type="PANTHER" id="PTHR10687:SF2">
    <property type="entry name" value="SECRETORY CARRIER-ASSOCIATED MEMBRANE PROTEIN"/>
    <property type="match status" value="1"/>
</dbReference>
<evidence type="ECO:0000313" key="11">
    <source>
        <dbReference type="Proteomes" id="UP000077202"/>
    </source>
</evidence>
<evidence type="ECO:0000256" key="2">
    <source>
        <dbReference type="ARBA" id="ARBA00010482"/>
    </source>
</evidence>
<feature type="transmembrane region" description="Helical" evidence="7">
    <location>
        <begin position="281"/>
        <end position="302"/>
    </location>
</feature>
<keyword evidence="7" id="KW-1003">Cell membrane</keyword>
<feature type="transmembrane region" description="Helical" evidence="7">
    <location>
        <begin position="242"/>
        <end position="261"/>
    </location>
</feature>
<keyword evidence="4 7" id="KW-1133">Transmembrane helix</keyword>
<evidence type="ECO:0000256" key="5">
    <source>
        <dbReference type="ARBA" id="ARBA00023136"/>
    </source>
</evidence>
<sequence>MHRESCGDRSVLLFDLFHSCAEVACRKSVGNSAGREEGGRGRGGGGGEEGRRWPKSSRGRSARVGRRCGGVGAARAFAREEREMAGRYDSNPFDVEDEVNPFSQQNSVPQANSRGLSPLPPEPLNASDATVDIPLGGAKELKKKERELKQREDELRKKEQELKRREEAAARAGILIEDKNWPPFLPFLHHDIPRDIPLHLQRIQYFAYASWLGMLLCLTWNFIAVTAAWAKGSVTAAYGVQIWFLAIIYILAGFPGSYFLWYRPVYRAMRTESALKFGWFFIFYVLHIAFCTLAAVAPPIVFKGKSLAGILPTLSIFGDSTVIGILYMIGFILFTLEVLLSVYVLTEVYSYFRGSGKAAEMKRQAAQGALRAAI</sequence>
<proteinExistence type="inferred from homology"/>
<dbReference type="GO" id="GO:0055038">
    <property type="term" value="C:recycling endosome membrane"/>
    <property type="evidence" value="ECO:0007669"/>
    <property type="project" value="TreeGrafter"/>
</dbReference>
<dbReference type="GO" id="GO:0030658">
    <property type="term" value="C:transport vesicle membrane"/>
    <property type="evidence" value="ECO:0007669"/>
    <property type="project" value="UniProtKB-SubCell"/>
</dbReference>
<comment type="function">
    <text evidence="1 7">Probably involved in membrane trafficking.</text>
</comment>
<feature type="region of interest" description="Disordered" evidence="9">
    <location>
        <begin position="30"/>
        <end position="71"/>
    </location>
</feature>
<dbReference type="GO" id="GO:0005886">
    <property type="term" value="C:plasma membrane"/>
    <property type="evidence" value="ECO:0007669"/>
    <property type="project" value="UniProtKB-SubCell"/>
</dbReference>
<dbReference type="EMBL" id="LVLJ01001945">
    <property type="protein sequence ID" value="OAE27286.1"/>
    <property type="molecule type" value="Genomic_DNA"/>
</dbReference>
<keyword evidence="8" id="KW-0175">Coiled coil</keyword>
<evidence type="ECO:0000256" key="8">
    <source>
        <dbReference type="SAM" id="Coils"/>
    </source>
</evidence>
<feature type="transmembrane region" description="Helical" evidence="7">
    <location>
        <begin position="205"/>
        <end position="230"/>
    </location>
</feature>
<dbReference type="PANTHER" id="PTHR10687">
    <property type="entry name" value="SECRETORY CARRIER-ASSOCIATED MEMBRANE PROTEIN SCAMP"/>
    <property type="match status" value="1"/>
</dbReference>
<keyword evidence="11" id="KW-1185">Reference proteome</keyword>
<comment type="caution">
    <text evidence="10">The sequence shown here is derived from an EMBL/GenBank/DDBJ whole genome shotgun (WGS) entry which is preliminary data.</text>
</comment>
<feature type="compositionally biased region" description="Polar residues" evidence="9">
    <location>
        <begin position="101"/>
        <end position="115"/>
    </location>
</feature>
<feature type="region of interest" description="Disordered" evidence="9">
    <location>
        <begin position="83"/>
        <end position="130"/>
    </location>
</feature>
<gene>
    <name evidence="10" type="ORF">AXG93_59s1310</name>
</gene>
<dbReference type="Proteomes" id="UP000077202">
    <property type="component" value="Unassembled WGS sequence"/>
</dbReference>
<dbReference type="GO" id="GO:0032588">
    <property type="term" value="C:trans-Golgi network membrane"/>
    <property type="evidence" value="ECO:0007669"/>
    <property type="project" value="TreeGrafter"/>
</dbReference>
<evidence type="ECO:0000256" key="4">
    <source>
        <dbReference type="ARBA" id="ARBA00022989"/>
    </source>
</evidence>